<dbReference type="Proteomes" id="UP000199004">
    <property type="component" value="Unassembled WGS sequence"/>
</dbReference>
<dbReference type="InterPro" id="IPR029063">
    <property type="entry name" value="SAM-dependent_MTases_sf"/>
</dbReference>
<feature type="domain" description="Methyltransferase" evidence="1">
    <location>
        <begin position="55"/>
        <end position="141"/>
    </location>
</feature>
<dbReference type="GO" id="GO:0032259">
    <property type="term" value="P:methylation"/>
    <property type="evidence" value="ECO:0007669"/>
    <property type="project" value="UniProtKB-KW"/>
</dbReference>
<dbReference type="AlphaFoldDB" id="A0A1H0JV14"/>
<accession>A0A1H0JV14</accession>
<protein>
    <submittedName>
        <fullName evidence="2">Methyltransferase domain-containing protein</fullName>
    </submittedName>
</protein>
<name>A0A1H0JV14_9ACTN</name>
<organism evidence="2 3">
    <name type="scientific">Nocardioides szechwanensis</name>
    <dbReference type="NCBI Taxonomy" id="1005944"/>
    <lineage>
        <taxon>Bacteria</taxon>
        <taxon>Bacillati</taxon>
        <taxon>Actinomycetota</taxon>
        <taxon>Actinomycetes</taxon>
        <taxon>Propionibacteriales</taxon>
        <taxon>Nocardioidaceae</taxon>
        <taxon>Nocardioides</taxon>
    </lineage>
</organism>
<dbReference type="CDD" id="cd02440">
    <property type="entry name" value="AdoMet_MTases"/>
    <property type="match status" value="1"/>
</dbReference>
<gene>
    <name evidence="2" type="ORF">SAMN05192576_4070</name>
</gene>
<keyword evidence="2" id="KW-0489">Methyltransferase</keyword>
<dbReference type="InterPro" id="IPR041698">
    <property type="entry name" value="Methyltransf_25"/>
</dbReference>
<reference evidence="2 3" key="1">
    <citation type="submission" date="2016-10" db="EMBL/GenBank/DDBJ databases">
        <authorList>
            <person name="de Groot N.N."/>
        </authorList>
    </citation>
    <scope>NUCLEOTIDE SEQUENCE [LARGE SCALE GENOMIC DNA]</scope>
    <source>
        <strain evidence="2 3">CGMCC 1.11147</strain>
    </source>
</reference>
<sequence>MLQSTEAFDAAFSGQSCEVVRANGSTHALATHLWSGDTTATDVSLFVDPCHGPTLDVGCGPGRLAGALASRGLEVLGIDTSPEAVRLTLARGAMALRRDIFDELPIGSQWSHVLLADGNIGLGGDPVVLLRRILELLDENGTVLVELAGPGVPSGPEQLRLKVGDTISTSFAWCVLGVDDIERVAADAGLIVMGVRNQGGRVVATLRPRGV</sequence>
<dbReference type="EMBL" id="FNIC01000009">
    <property type="protein sequence ID" value="SDO47464.1"/>
    <property type="molecule type" value="Genomic_DNA"/>
</dbReference>
<dbReference type="Pfam" id="PF13649">
    <property type="entry name" value="Methyltransf_25"/>
    <property type="match status" value="1"/>
</dbReference>
<evidence type="ECO:0000259" key="1">
    <source>
        <dbReference type="Pfam" id="PF13649"/>
    </source>
</evidence>
<dbReference type="SUPFAM" id="SSF53335">
    <property type="entry name" value="S-adenosyl-L-methionine-dependent methyltransferases"/>
    <property type="match status" value="1"/>
</dbReference>
<evidence type="ECO:0000313" key="3">
    <source>
        <dbReference type="Proteomes" id="UP000199004"/>
    </source>
</evidence>
<dbReference type="RefSeq" id="WP_091026641.1">
    <property type="nucleotide sequence ID" value="NZ_BKAE01000014.1"/>
</dbReference>
<dbReference type="OrthoDB" id="4484556at2"/>
<evidence type="ECO:0000313" key="2">
    <source>
        <dbReference type="EMBL" id="SDO47464.1"/>
    </source>
</evidence>
<dbReference type="GO" id="GO:0008168">
    <property type="term" value="F:methyltransferase activity"/>
    <property type="evidence" value="ECO:0007669"/>
    <property type="project" value="UniProtKB-KW"/>
</dbReference>
<dbReference type="STRING" id="1005944.SAMN05192576_4070"/>
<keyword evidence="2" id="KW-0808">Transferase</keyword>
<proteinExistence type="predicted"/>
<dbReference type="Gene3D" id="3.40.50.150">
    <property type="entry name" value="Vaccinia Virus protein VP39"/>
    <property type="match status" value="1"/>
</dbReference>
<keyword evidence="3" id="KW-1185">Reference proteome</keyword>